<evidence type="ECO:0000259" key="6">
    <source>
        <dbReference type="PROSITE" id="PS50850"/>
    </source>
</evidence>
<dbReference type="InterPro" id="IPR005828">
    <property type="entry name" value="MFS_sugar_transport-like"/>
</dbReference>
<dbReference type="InterPro" id="IPR020846">
    <property type="entry name" value="MFS_dom"/>
</dbReference>
<evidence type="ECO:0000256" key="4">
    <source>
        <dbReference type="ARBA" id="ARBA00023136"/>
    </source>
</evidence>
<feature type="transmembrane region" description="Helical" evidence="5">
    <location>
        <begin position="417"/>
        <end position="439"/>
    </location>
</feature>
<evidence type="ECO:0000256" key="5">
    <source>
        <dbReference type="SAM" id="Phobius"/>
    </source>
</evidence>
<dbReference type="PROSITE" id="PS00217">
    <property type="entry name" value="SUGAR_TRANSPORT_2"/>
    <property type="match status" value="1"/>
</dbReference>
<dbReference type="InterPro" id="IPR036259">
    <property type="entry name" value="MFS_trans_sf"/>
</dbReference>
<feature type="transmembrane region" description="Helical" evidence="5">
    <location>
        <begin position="152"/>
        <end position="173"/>
    </location>
</feature>
<dbReference type="SUPFAM" id="SSF103473">
    <property type="entry name" value="MFS general substrate transporter"/>
    <property type="match status" value="1"/>
</dbReference>
<feature type="transmembrane region" description="Helical" evidence="5">
    <location>
        <begin position="381"/>
        <end position="405"/>
    </location>
</feature>
<proteinExistence type="predicted"/>
<keyword evidence="4 5" id="KW-0472">Membrane</keyword>
<feature type="transmembrane region" description="Helical" evidence="5">
    <location>
        <begin position="318"/>
        <end position="339"/>
    </location>
</feature>
<name>A0A3P1WZB3_9ACTN</name>
<dbReference type="InterPro" id="IPR005829">
    <property type="entry name" value="Sugar_transporter_CS"/>
</dbReference>
<dbReference type="Pfam" id="PF00083">
    <property type="entry name" value="Sugar_tr"/>
    <property type="match status" value="1"/>
</dbReference>
<evidence type="ECO:0000256" key="2">
    <source>
        <dbReference type="ARBA" id="ARBA00022692"/>
    </source>
</evidence>
<dbReference type="OrthoDB" id="9787026at2"/>
<dbReference type="CDD" id="cd17316">
    <property type="entry name" value="MFS_SV2_like"/>
    <property type="match status" value="1"/>
</dbReference>
<keyword evidence="2 5" id="KW-0812">Transmembrane</keyword>
<protein>
    <submittedName>
        <fullName evidence="7">MFS transporter</fullName>
    </submittedName>
</protein>
<reference evidence="7 8" key="1">
    <citation type="submission" date="2018-11" db="EMBL/GenBank/DDBJ databases">
        <title>Genomes From Bacteria Associated with the Canine Oral Cavity: a Test Case for Automated Genome-Based Taxonomic Assignment.</title>
        <authorList>
            <person name="Coil D.A."/>
            <person name="Jospin G."/>
            <person name="Darling A.E."/>
            <person name="Wallis C."/>
            <person name="Davis I.J."/>
            <person name="Harris S."/>
            <person name="Eisen J.A."/>
            <person name="Holcombe L.J."/>
            <person name="O'Flynn C."/>
        </authorList>
    </citation>
    <scope>NUCLEOTIDE SEQUENCE [LARGE SCALE GENOMIC DNA]</scope>
    <source>
        <strain evidence="7 8">OH2822_COT-296</strain>
    </source>
</reference>
<feature type="transmembrane region" description="Helical" evidence="5">
    <location>
        <begin position="27"/>
        <end position="52"/>
    </location>
</feature>
<evidence type="ECO:0000256" key="1">
    <source>
        <dbReference type="ARBA" id="ARBA00004651"/>
    </source>
</evidence>
<feature type="transmembrane region" description="Helical" evidence="5">
    <location>
        <begin position="345"/>
        <end position="369"/>
    </location>
</feature>
<dbReference type="PROSITE" id="PS00216">
    <property type="entry name" value="SUGAR_TRANSPORT_1"/>
    <property type="match status" value="1"/>
</dbReference>
<evidence type="ECO:0000313" key="8">
    <source>
        <dbReference type="Proteomes" id="UP000280935"/>
    </source>
</evidence>
<feature type="transmembrane region" description="Helical" evidence="5">
    <location>
        <begin position="93"/>
        <end position="110"/>
    </location>
</feature>
<feature type="transmembrane region" description="Helical" evidence="5">
    <location>
        <begin position="179"/>
        <end position="198"/>
    </location>
</feature>
<dbReference type="PANTHER" id="PTHR23508:SF10">
    <property type="entry name" value="CARBOXYLIC ACID TRANSPORTER PROTEIN HOMOLOG"/>
    <property type="match status" value="1"/>
</dbReference>
<feature type="domain" description="Major facilitator superfamily (MFS) profile" evidence="6">
    <location>
        <begin position="27"/>
        <end position="444"/>
    </location>
</feature>
<gene>
    <name evidence="7" type="ORF">EII35_00700</name>
</gene>
<sequence>MTTTPSARPTASELIDSRPLTGNQKNLIALVIVANIAEFFDMFLIGFVVSLLTKPWNLTGFEAAWILGASGAGTVLGAILWGALADRIGRRRSFFWCVVLFTVFTALTLLTPERGWIMLAVLRVIVGAGVGGLNITSIPYVQEFVPAKRRGLLAGLASVFIPIGLLLGAQAQLWLGEPIGWRGLIALGALPIFLLLWLRMVPESPRFLQSRGRDDEARAAYAWALEMPVDEVGDLPDVEETKKSSLGVIFSRYPKELIIITVGSFSFILGSFTVQSWGQTLLKDGFGFSAAMVGGLFTIVSLADVAGRLGSAWLADRIGRRMVMLLFGLLGAVGCVIAATTDNAWVFFIGIVVTMTFGDGAFGILNAFGAEQFPNEARSTGLGLGYGIGATAKIIGPFLMGWLIGGDAIKQNVTRDAVPPAFLLFAALLVVGGITYLFAKETRNVSLEKI</sequence>
<dbReference type="Proteomes" id="UP000280935">
    <property type="component" value="Unassembled WGS sequence"/>
</dbReference>
<feature type="transmembrane region" description="Helical" evidence="5">
    <location>
        <begin position="116"/>
        <end position="140"/>
    </location>
</feature>
<organism evidence="7 8">
    <name type="scientific">Arachnia propionica</name>
    <dbReference type="NCBI Taxonomy" id="1750"/>
    <lineage>
        <taxon>Bacteria</taxon>
        <taxon>Bacillati</taxon>
        <taxon>Actinomycetota</taxon>
        <taxon>Actinomycetes</taxon>
        <taxon>Propionibacteriales</taxon>
        <taxon>Propionibacteriaceae</taxon>
        <taxon>Arachnia</taxon>
    </lineage>
</organism>
<feature type="transmembrane region" description="Helical" evidence="5">
    <location>
        <begin position="286"/>
        <end position="306"/>
    </location>
</feature>
<dbReference type="PANTHER" id="PTHR23508">
    <property type="entry name" value="CARBOXYLIC ACID TRANSPORTER PROTEIN HOMOLOG"/>
    <property type="match status" value="1"/>
</dbReference>
<feature type="transmembrane region" description="Helical" evidence="5">
    <location>
        <begin position="64"/>
        <end position="84"/>
    </location>
</feature>
<comment type="caution">
    <text evidence="7">The sequence shown here is derived from an EMBL/GenBank/DDBJ whole genome shotgun (WGS) entry which is preliminary data.</text>
</comment>
<accession>A0A3P1WZB3</accession>
<dbReference type="RefSeq" id="WP_125226537.1">
    <property type="nucleotide sequence ID" value="NZ_RQYT01000001.1"/>
</dbReference>
<evidence type="ECO:0000256" key="3">
    <source>
        <dbReference type="ARBA" id="ARBA00022989"/>
    </source>
</evidence>
<dbReference type="Gene3D" id="1.20.1250.20">
    <property type="entry name" value="MFS general substrate transporter like domains"/>
    <property type="match status" value="1"/>
</dbReference>
<evidence type="ECO:0000313" key="7">
    <source>
        <dbReference type="EMBL" id="RRD51436.1"/>
    </source>
</evidence>
<feature type="transmembrane region" description="Helical" evidence="5">
    <location>
        <begin position="257"/>
        <end position="274"/>
    </location>
</feature>
<dbReference type="GO" id="GO:0005886">
    <property type="term" value="C:plasma membrane"/>
    <property type="evidence" value="ECO:0007669"/>
    <property type="project" value="UniProtKB-SubCell"/>
</dbReference>
<dbReference type="GO" id="GO:0046943">
    <property type="term" value="F:carboxylic acid transmembrane transporter activity"/>
    <property type="evidence" value="ECO:0007669"/>
    <property type="project" value="TreeGrafter"/>
</dbReference>
<dbReference type="PROSITE" id="PS50850">
    <property type="entry name" value="MFS"/>
    <property type="match status" value="1"/>
</dbReference>
<dbReference type="AlphaFoldDB" id="A0A3P1WZB3"/>
<dbReference type="EMBL" id="RQYT01000001">
    <property type="protein sequence ID" value="RRD51436.1"/>
    <property type="molecule type" value="Genomic_DNA"/>
</dbReference>
<comment type="subcellular location">
    <subcellularLocation>
        <location evidence="1">Cell membrane</location>
        <topology evidence="1">Multi-pass membrane protein</topology>
    </subcellularLocation>
</comment>
<keyword evidence="3 5" id="KW-1133">Transmembrane helix</keyword>